<dbReference type="GO" id="GO:0005615">
    <property type="term" value="C:extracellular space"/>
    <property type="evidence" value="ECO:0007669"/>
    <property type="project" value="InterPro"/>
</dbReference>
<dbReference type="InterPro" id="IPR011049">
    <property type="entry name" value="Serralysin-like_metalloprot_C"/>
</dbReference>
<dbReference type="InterPro" id="IPR024079">
    <property type="entry name" value="MetalloPept_cat_dom_sf"/>
</dbReference>
<sequence>MPRVSDYSALLYYLDGDHFRWNAPAELGTQAVITYSFTETGNLADPTISDPFGATEYWSFDADQRDLFREGLALYEQVSGVRFIEIEGRSMINAFGSTGSSAGGWANIAMSGDGFTGSSDLTVDTGIMTKGTYGYVTILHELGHTLGLQHSHDGGLTLEAHADTAENTVMSYNHYPSYVTELGTFDVQAMQHLYGTSDSFDGWEIIGGGSDPIIIRSTGASETVIGTDQNTTINAKGGHDHVQGREADDTLRGADGRDTIIGGLGEDRLFGGNGADVLSGGTTTDAYSGGSDNDVLYGNRGHDVLHGGSGNDRLIGGIGRDTLVGGDGSDTLTGGTGADSFVFDQADAYETDKITDFGRGADVIDLSALWLDNINQLDITKENGTTTITYSTWFEVELTKYTDSLTESDFIFS</sequence>
<dbReference type="InterPro" id="IPR018511">
    <property type="entry name" value="Hemolysin-typ_Ca-bd_CS"/>
</dbReference>
<keyword evidence="6" id="KW-1185">Reference proteome</keyword>
<dbReference type="Gene3D" id="3.40.390.10">
    <property type="entry name" value="Collagenase (Catalytic Domain)"/>
    <property type="match status" value="1"/>
</dbReference>
<dbReference type="PROSITE" id="PS00330">
    <property type="entry name" value="HEMOLYSIN_CALCIUM"/>
    <property type="match status" value="3"/>
</dbReference>
<dbReference type="RefSeq" id="WP_072506181.1">
    <property type="nucleotide sequence ID" value="NZ_CP016364.1"/>
</dbReference>
<comment type="similarity">
    <text evidence="2">Belongs to the peptidase M10B family.</text>
</comment>
<dbReference type="GO" id="GO:0006508">
    <property type="term" value="P:proteolysis"/>
    <property type="evidence" value="ECO:0007669"/>
    <property type="project" value="InterPro"/>
</dbReference>
<evidence type="ECO:0000313" key="6">
    <source>
        <dbReference type="Proteomes" id="UP000183859"/>
    </source>
</evidence>
<dbReference type="InterPro" id="IPR001343">
    <property type="entry name" value="Hemolysn_Ca-bd"/>
</dbReference>
<name>A0A1L3I9V6_9RHOB</name>
<accession>A0A1L3I9V6</accession>
<dbReference type="OrthoDB" id="733404at2"/>
<dbReference type="PANTHER" id="PTHR38340:SF1">
    <property type="entry name" value="S-LAYER PROTEIN"/>
    <property type="match status" value="1"/>
</dbReference>
<dbReference type="SUPFAM" id="SSF51120">
    <property type="entry name" value="beta-Roll"/>
    <property type="match status" value="2"/>
</dbReference>
<organism evidence="5 6">
    <name type="scientific">Phaeobacter porticola</name>
    <dbReference type="NCBI Taxonomy" id="1844006"/>
    <lineage>
        <taxon>Bacteria</taxon>
        <taxon>Pseudomonadati</taxon>
        <taxon>Pseudomonadota</taxon>
        <taxon>Alphaproteobacteria</taxon>
        <taxon>Rhodobacterales</taxon>
        <taxon>Roseobacteraceae</taxon>
        <taxon>Phaeobacter</taxon>
    </lineage>
</organism>
<reference evidence="6" key="1">
    <citation type="submission" date="2016-07" db="EMBL/GenBank/DDBJ databases">
        <title>Phaeobacter portensis sp. nov., a tropodithietic acid producing bacterium isolated from a German harbor.</title>
        <authorList>
            <person name="Freese H.M."/>
            <person name="Bunk B."/>
            <person name="Breider S."/>
            <person name="Brinkhoff T."/>
        </authorList>
    </citation>
    <scope>NUCLEOTIDE SEQUENCE [LARGE SCALE GENOMIC DNA]</scope>
    <source>
        <strain evidence="6">P97</strain>
    </source>
</reference>
<dbReference type="GO" id="GO:0008270">
    <property type="term" value="F:zinc ion binding"/>
    <property type="evidence" value="ECO:0007669"/>
    <property type="project" value="InterPro"/>
</dbReference>
<dbReference type="KEGG" id="php:PhaeoP97_03532"/>
<dbReference type="GO" id="GO:0005509">
    <property type="term" value="F:calcium ion binding"/>
    <property type="evidence" value="ECO:0007669"/>
    <property type="project" value="InterPro"/>
</dbReference>
<dbReference type="Gene3D" id="2.150.10.10">
    <property type="entry name" value="Serralysin-like metalloprotease, C-terminal"/>
    <property type="match status" value="1"/>
</dbReference>
<proteinExistence type="inferred from homology"/>
<gene>
    <name evidence="5" type="ORF">PhaeoP97_03532</name>
</gene>
<evidence type="ECO:0000256" key="1">
    <source>
        <dbReference type="ARBA" id="ARBA00004613"/>
    </source>
</evidence>
<dbReference type="PRINTS" id="PR00313">
    <property type="entry name" value="CABNDNGRPT"/>
</dbReference>
<dbReference type="STRING" id="1844006.PhaeoP97_03532"/>
<evidence type="ECO:0000256" key="3">
    <source>
        <dbReference type="ARBA" id="ARBA00022525"/>
    </source>
</evidence>
<dbReference type="AlphaFoldDB" id="A0A1L3I9V6"/>
<dbReference type="PANTHER" id="PTHR38340">
    <property type="entry name" value="S-LAYER PROTEIN"/>
    <property type="match status" value="1"/>
</dbReference>
<comment type="subcellular location">
    <subcellularLocation>
        <location evidence="1">Secreted</location>
    </subcellularLocation>
</comment>
<dbReference type="SUPFAM" id="SSF55486">
    <property type="entry name" value="Metalloproteases ('zincins'), catalytic domain"/>
    <property type="match status" value="1"/>
</dbReference>
<dbReference type="Proteomes" id="UP000183859">
    <property type="component" value="Chromosome"/>
</dbReference>
<dbReference type="InterPro" id="IPR050557">
    <property type="entry name" value="RTX_toxin/Mannuronan_C5-epim"/>
</dbReference>
<keyword evidence="3" id="KW-0964">Secreted</keyword>
<evidence type="ECO:0000313" key="5">
    <source>
        <dbReference type="EMBL" id="APG48884.1"/>
    </source>
</evidence>
<dbReference type="SMART" id="SM00235">
    <property type="entry name" value="ZnMc"/>
    <property type="match status" value="1"/>
</dbReference>
<dbReference type="InterPro" id="IPR006026">
    <property type="entry name" value="Peptidase_Metallo"/>
</dbReference>
<dbReference type="GO" id="GO:0008237">
    <property type="term" value="F:metallopeptidase activity"/>
    <property type="evidence" value="ECO:0007669"/>
    <property type="project" value="InterPro"/>
</dbReference>
<protein>
    <submittedName>
        <fullName evidence="5">Putative metallopeptidase</fullName>
    </submittedName>
</protein>
<dbReference type="EMBL" id="CP016364">
    <property type="protein sequence ID" value="APG48884.1"/>
    <property type="molecule type" value="Genomic_DNA"/>
</dbReference>
<dbReference type="Pfam" id="PF00353">
    <property type="entry name" value="HemolysinCabind"/>
    <property type="match status" value="2"/>
</dbReference>
<feature type="domain" description="Peptidase metallopeptidase" evidence="4">
    <location>
        <begin position="17"/>
        <end position="189"/>
    </location>
</feature>
<evidence type="ECO:0000256" key="2">
    <source>
        <dbReference type="ARBA" id="ARBA00009490"/>
    </source>
</evidence>
<evidence type="ECO:0000259" key="4">
    <source>
        <dbReference type="SMART" id="SM00235"/>
    </source>
</evidence>